<keyword evidence="5" id="KW-0560">Oxidoreductase</keyword>
<dbReference type="Proteomes" id="UP001550348">
    <property type="component" value="Unassembled WGS sequence"/>
</dbReference>
<gene>
    <name evidence="7" type="ORF">ABZ071_11335</name>
</gene>
<evidence type="ECO:0000256" key="4">
    <source>
        <dbReference type="ARBA" id="ARBA00022827"/>
    </source>
</evidence>
<dbReference type="PROSITE" id="PS51387">
    <property type="entry name" value="FAD_PCMH"/>
    <property type="match status" value="1"/>
</dbReference>
<dbReference type="SUPFAM" id="SSF56176">
    <property type="entry name" value="FAD-binding/transporter-associated domain-like"/>
    <property type="match status" value="1"/>
</dbReference>
<dbReference type="Pfam" id="PF01565">
    <property type="entry name" value="FAD_binding_4"/>
    <property type="match status" value="1"/>
</dbReference>
<evidence type="ECO:0000259" key="6">
    <source>
        <dbReference type="PROSITE" id="PS51387"/>
    </source>
</evidence>
<dbReference type="Gene3D" id="3.30.465.10">
    <property type="match status" value="1"/>
</dbReference>
<keyword evidence="3" id="KW-0285">Flavoprotein</keyword>
<comment type="caution">
    <text evidence="7">The sequence shown here is derived from an EMBL/GenBank/DDBJ whole genome shotgun (WGS) entry which is preliminary data.</text>
</comment>
<feature type="domain" description="FAD-binding PCMH-type" evidence="6">
    <location>
        <begin position="33"/>
        <end position="202"/>
    </location>
</feature>
<sequence length="434" mass="45743">MNALHGLRSTIRGQIWLPGEPDFDTARRPWNLAVEQPVEAVVEAADAGDVAALVRHARAAGLTITAQPNGHGATGRTAGTILLRTRRLDTLQVDPATRRARVGAGVPSGRVQAAAAPHGLTGLPGSSPVVSVAGVALGGGLSWFGRAHGWAADSVTAFDVVDADGRERHITADTEPDLFWALRGGGGSFAIVTALELALHPAPSLYGGRVLWRAEHAPAVLDAYRGITAIAPHTLTVWLDLLHFPGAAPMVAIDVTYLGDPNEARELLGPLDRLPSPLSDSRQPMSVAELGSITAEPTDPSAGSSHAELLTTLDDAAAKALLDEPVEPLLSVQLRHLDGALARPSNSPHGPLTEPYALYMFGLPTDPARAEAVTAKQRALADALPTSGRKPFTLLNPSESISDAFSPNVVARLRDIKRRHDPHHIFRANFPVEG</sequence>
<evidence type="ECO:0000256" key="2">
    <source>
        <dbReference type="ARBA" id="ARBA00005466"/>
    </source>
</evidence>
<comment type="similarity">
    <text evidence="2">Belongs to the oxygen-dependent FAD-linked oxidoreductase family.</text>
</comment>
<dbReference type="InterPro" id="IPR016166">
    <property type="entry name" value="FAD-bd_PCMH"/>
</dbReference>
<dbReference type="RefSeq" id="WP_355664429.1">
    <property type="nucleotide sequence ID" value="NZ_JBEXRX010000024.1"/>
</dbReference>
<dbReference type="PANTHER" id="PTHR42973:SF39">
    <property type="entry name" value="FAD-BINDING PCMH-TYPE DOMAIN-CONTAINING PROTEIN"/>
    <property type="match status" value="1"/>
</dbReference>
<proteinExistence type="inferred from homology"/>
<dbReference type="InterPro" id="IPR016169">
    <property type="entry name" value="FAD-bd_PCMH_sub2"/>
</dbReference>
<evidence type="ECO:0000313" key="8">
    <source>
        <dbReference type="Proteomes" id="UP001550348"/>
    </source>
</evidence>
<dbReference type="PANTHER" id="PTHR42973">
    <property type="entry name" value="BINDING OXIDOREDUCTASE, PUTATIVE (AFU_ORTHOLOGUE AFUA_1G17690)-RELATED"/>
    <property type="match status" value="1"/>
</dbReference>
<accession>A0ABV2VI71</accession>
<evidence type="ECO:0000256" key="3">
    <source>
        <dbReference type="ARBA" id="ARBA00022630"/>
    </source>
</evidence>
<keyword evidence="4" id="KW-0274">FAD</keyword>
<dbReference type="InterPro" id="IPR036318">
    <property type="entry name" value="FAD-bd_PCMH-like_sf"/>
</dbReference>
<organism evidence="7 8">
    <name type="scientific">Micromonospora fulviviridis</name>
    <dbReference type="NCBI Taxonomy" id="47860"/>
    <lineage>
        <taxon>Bacteria</taxon>
        <taxon>Bacillati</taxon>
        <taxon>Actinomycetota</taxon>
        <taxon>Actinomycetes</taxon>
        <taxon>Micromonosporales</taxon>
        <taxon>Micromonosporaceae</taxon>
        <taxon>Micromonospora</taxon>
    </lineage>
</organism>
<dbReference type="EMBL" id="JBEXRX010000024">
    <property type="protein sequence ID" value="MEU0152499.1"/>
    <property type="molecule type" value="Genomic_DNA"/>
</dbReference>
<protein>
    <submittedName>
        <fullName evidence="7">FAD-binding oxidoreductase</fullName>
    </submittedName>
</protein>
<dbReference type="InterPro" id="IPR016167">
    <property type="entry name" value="FAD-bd_PCMH_sub1"/>
</dbReference>
<dbReference type="InterPro" id="IPR050416">
    <property type="entry name" value="FAD-linked_Oxidoreductase"/>
</dbReference>
<reference evidence="7 8" key="1">
    <citation type="submission" date="2024-06" db="EMBL/GenBank/DDBJ databases">
        <title>The Natural Products Discovery Center: Release of the First 8490 Sequenced Strains for Exploring Actinobacteria Biosynthetic Diversity.</title>
        <authorList>
            <person name="Kalkreuter E."/>
            <person name="Kautsar S.A."/>
            <person name="Yang D."/>
            <person name="Bader C.D."/>
            <person name="Teijaro C.N."/>
            <person name="Fluegel L."/>
            <person name="Davis C.M."/>
            <person name="Simpson J.R."/>
            <person name="Lauterbach L."/>
            <person name="Steele A.D."/>
            <person name="Gui C."/>
            <person name="Meng S."/>
            <person name="Li G."/>
            <person name="Viehrig K."/>
            <person name="Ye F."/>
            <person name="Su P."/>
            <person name="Kiefer A.F."/>
            <person name="Nichols A."/>
            <person name="Cepeda A.J."/>
            <person name="Yan W."/>
            <person name="Fan B."/>
            <person name="Jiang Y."/>
            <person name="Adhikari A."/>
            <person name="Zheng C.-J."/>
            <person name="Schuster L."/>
            <person name="Cowan T.M."/>
            <person name="Smanski M.J."/>
            <person name="Chevrette M.G."/>
            <person name="De Carvalho L.P.S."/>
            <person name="Shen B."/>
        </authorList>
    </citation>
    <scope>NUCLEOTIDE SEQUENCE [LARGE SCALE GENOMIC DNA]</scope>
    <source>
        <strain evidence="7 8">NPDC006286</strain>
    </source>
</reference>
<evidence type="ECO:0000313" key="7">
    <source>
        <dbReference type="EMBL" id="MEU0152499.1"/>
    </source>
</evidence>
<dbReference type="InterPro" id="IPR006094">
    <property type="entry name" value="Oxid_FAD_bind_N"/>
</dbReference>
<dbReference type="Gene3D" id="3.40.462.20">
    <property type="match status" value="1"/>
</dbReference>
<dbReference type="Gene3D" id="3.30.43.10">
    <property type="entry name" value="Uridine Diphospho-n-acetylenolpyruvylglucosamine Reductase, domain 2"/>
    <property type="match status" value="1"/>
</dbReference>
<evidence type="ECO:0000256" key="5">
    <source>
        <dbReference type="ARBA" id="ARBA00023002"/>
    </source>
</evidence>
<keyword evidence="8" id="KW-1185">Reference proteome</keyword>
<evidence type="ECO:0000256" key="1">
    <source>
        <dbReference type="ARBA" id="ARBA00001974"/>
    </source>
</evidence>
<comment type="cofactor">
    <cofactor evidence="1">
        <name>FAD</name>
        <dbReference type="ChEBI" id="CHEBI:57692"/>
    </cofactor>
</comment>
<name>A0ABV2VI71_9ACTN</name>